<keyword evidence="3" id="KW-0540">Nuclease</keyword>
<accession>A0A5J6TY66</accession>
<dbReference type="Pfam" id="PF13392">
    <property type="entry name" value="HNH_3"/>
    <property type="match status" value="1"/>
</dbReference>
<keyword evidence="3" id="KW-0255">Endonuclease</keyword>
<feature type="region of interest" description="Disordered" evidence="1">
    <location>
        <begin position="103"/>
        <end position="128"/>
    </location>
</feature>
<dbReference type="KEGG" id="vg:55813943"/>
<gene>
    <name evidence="3" type="primary">98</name>
    <name evidence="3" type="ORF">SEA_LYMARA_98</name>
</gene>
<reference evidence="3 4" key="1">
    <citation type="submission" date="2019-07" db="EMBL/GenBank/DDBJ databases">
        <authorList>
            <person name="Roscher J.E."/>
            <person name="Stoner T.H."/>
            <person name="Garlena R.A."/>
            <person name="Russell D.A."/>
            <person name="Pope W.H."/>
            <person name="Jacobs-Sera D."/>
            <person name="Hatfull G.F."/>
        </authorList>
    </citation>
    <scope>NUCLEOTIDE SEQUENCE [LARGE SCALE GENOMIC DNA]</scope>
</reference>
<evidence type="ECO:0000259" key="2">
    <source>
        <dbReference type="Pfam" id="PF13392"/>
    </source>
</evidence>
<evidence type="ECO:0000313" key="4">
    <source>
        <dbReference type="Proteomes" id="UP000325665"/>
    </source>
</evidence>
<proteinExistence type="predicted"/>
<dbReference type="GO" id="GO:0004519">
    <property type="term" value="F:endonuclease activity"/>
    <property type="evidence" value="ECO:0007669"/>
    <property type="project" value="UniProtKB-KW"/>
</dbReference>
<dbReference type="SUPFAM" id="SSF54060">
    <property type="entry name" value="His-Me finger endonucleases"/>
    <property type="match status" value="1"/>
</dbReference>
<organism evidence="3 4">
    <name type="scientific">Arthrobacter phage Lymara</name>
    <dbReference type="NCBI Taxonomy" id="2599828"/>
    <lineage>
        <taxon>Viruses</taxon>
        <taxon>Duplodnaviria</taxon>
        <taxon>Heunggongvirae</taxon>
        <taxon>Uroviricota</taxon>
        <taxon>Caudoviricetes</taxon>
        <taxon>Klausavirus</taxon>
        <taxon>Klausavirus lymara</taxon>
    </lineage>
</organism>
<keyword evidence="4" id="KW-1185">Reference proteome</keyword>
<dbReference type="Proteomes" id="UP000325665">
    <property type="component" value="Segment"/>
</dbReference>
<dbReference type="GeneID" id="55813943"/>
<dbReference type="RefSeq" id="YP_009884583.1">
    <property type="nucleotide sequence ID" value="NC_049471.1"/>
</dbReference>
<dbReference type="EMBL" id="MN234234">
    <property type="protein sequence ID" value="QFG14899.1"/>
    <property type="molecule type" value="Genomic_DNA"/>
</dbReference>
<evidence type="ECO:0000256" key="1">
    <source>
        <dbReference type="SAM" id="MobiDB-lite"/>
    </source>
</evidence>
<sequence length="160" mass="18480">MPRKTTAERFWEKVEVKEPHECWPWTATKAPDTGYGQFYDGARLVKPHRHVFELANGPIPEGKVIDHTCHNEAECRDVPCQHRACCNPAHLEAVTQSVNSIRGRTGDHQSEKTHCPANHPYSPENTIWGRGGRRRTCRTCNRVYQRRYNEKRKLRQAHGG</sequence>
<protein>
    <submittedName>
        <fullName evidence="3">HNH endonuclease</fullName>
    </submittedName>
</protein>
<dbReference type="InterPro" id="IPR044925">
    <property type="entry name" value="His-Me_finger_sf"/>
</dbReference>
<feature type="domain" description="HNH nuclease" evidence="2">
    <location>
        <begin position="48"/>
        <end position="76"/>
    </location>
</feature>
<evidence type="ECO:0000313" key="3">
    <source>
        <dbReference type="EMBL" id="QFG14899.1"/>
    </source>
</evidence>
<keyword evidence="3" id="KW-0378">Hydrolase</keyword>
<name>A0A5J6TY66_9CAUD</name>
<dbReference type="InterPro" id="IPR003615">
    <property type="entry name" value="HNH_nuc"/>
</dbReference>
<feature type="compositionally biased region" description="Basic and acidic residues" evidence="1">
    <location>
        <begin position="104"/>
        <end position="114"/>
    </location>
</feature>